<gene>
    <name evidence="1" type="ORF">HPB50_013297</name>
</gene>
<dbReference type="EMBL" id="CM023489">
    <property type="protein sequence ID" value="KAH6922329.1"/>
    <property type="molecule type" value="Genomic_DNA"/>
</dbReference>
<protein>
    <submittedName>
        <fullName evidence="1">Uncharacterized protein</fullName>
    </submittedName>
</protein>
<organism evidence="1 2">
    <name type="scientific">Hyalomma asiaticum</name>
    <name type="common">Tick</name>
    <dbReference type="NCBI Taxonomy" id="266040"/>
    <lineage>
        <taxon>Eukaryota</taxon>
        <taxon>Metazoa</taxon>
        <taxon>Ecdysozoa</taxon>
        <taxon>Arthropoda</taxon>
        <taxon>Chelicerata</taxon>
        <taxon>Arachnida</taxon>
        <taxon>Acari</taxon>
        <taxon>Parasitiformes</taxon>
        <taxon>Ixodida</taxon>
        <taxon>Ixodoidea</taxon>
        <taxon>Ixodidae</taxon>
        <taxon>Hyalomminae</taxon>
        <taxon>Hyalomma</taxon>
    </lineage>
</organism>
<name>A0ACB7RPB8_HYAAI</name>
<proteinExistence type="predicted"/>
<accession>A0ACB7RPB8</accession>
<keyword evidence="2" id="KW-1185">Reference proteome</keyword>
<evidence type="ECO:0000313" key="2">
    <source>
        <dbReference type="Proteomes" id="UP000821845"/>
    </source>
</evidence>
<evidence type="ECO:0000313" key="1">
    <source>
        <dbReference type="EMBL" id="KAH6922329.1"/>
    </source>
</evidence>
<reference evidence="1" key="1">
    <citation type="submission" date="2020-05" db="EMBL/GenBank/DDBJ databases">
        <title>Large-scale comparative analyses of tick genomes elucidate their genetic diversity and vector capacities.</title>
        <authorList>
            <person name="Jia N."/>
            <person name="Wang J."/>
            <person name="Shi W."/>
            <person name="Du L."/>
            <person name="Sun Y."/>
            <person name="Zhan W."/>
            <person name="Jiang J."/>
            <person name="Wang Q."/>
            <person name="Zhang B."/>
            <person name="Ji P."/>
            <person name="Sakyi L.B."/>
            <person name="Cui X."/>
            <person name="Yuan T."/>
            <person name="Jiang B."/>
            <person name="Yang W."/>
            <person name="Lam T.T.-Y."/>
            <person name="Chang Q."/>
            <person name="Ding S."/>
            <person name="Wang X."/>
            <person name="Zhu J."/>
            <person name="Ruan X."/>
            <person name="Zhao L."/>
            <person name="Wei J."/>
            <person name="Que T."/>
            <person name="Du C."/>
            <person name="Cheng J."/>
            <person name="Dai P."/>
            <person name="Han X."/>
            <person name="Huang E."/>
            <person name="Gao Y."/>
            <person name="Liu J."/>
            <person name="Shao H."/>
            <person name="Ye R."/>
            <person name="Li L."/>
            <person name="Wei W."/>
            <person name="Wang X."/>
            <person name="Wang C."/>
            <person name="Yang T."/>
            <person name="Huo Q."/>
            <person name="Li W."/>
            <person name="Guo W."/>
            <person name="Chen H."/>
            <person name="Zhou L."/>
            <person name="Ni X."/>
            <person name="Tian J."/>
            <person name="Zhou Y."/>
            <person name="Sheng Y."/>
            <person name="Liu T."/>
            <person name="Pan Y."/>
            <person name="Xia L."/>
            <person name="Li J."/>
            <person name="Zhao F."/>
            <person name="Cao W."/>
        </authorList>
    </citation>
    <scope>NUCLEOTIDE SEQUENCE</scope>
    <source>
        <strain evidence="1">Hyas-2018</strain>
    </source>
</reference>
<comment type="caution">
    <text evidence="1">The sequence shown here is derived from an EMBL/GenBank/DDBJ whole genome shotgun (WGS) entry which is preliminary data.</text>
</comment>
<sequence length="106" mass="11562">MANDGHLESGDLDHMASGRCTWARRPKGTWSNTHQARGCGATMGHGDGNIARRDLVHHKSNIAGWLSGVHHCPRLGGMYLGWTKRGGVAEVRRVEPVQKLEVTAAR</sequence>
<dbReference type="Proteomes" id="UP000821845">
    <property type="component" value="Chromosome 9"/>
</dbReference>